<organism evidence="1 2">
    <name type="scientific">Treponema putidum</name>
    <dbReference type="NCBI Taxonomy" id="221027"/>
    <lineage>
        <taxon>Bacteria</taxon>
        <taxon>Pseudomonadati</taxon>
        <taxon>Spirochaetota</taxon>
        <taxon>Spirochaetia</taxon>
        <taxon>Spirochaetales</taxon>
        <taxon>Treponemataceae</taxon>
        <taxon>Treponema</taxon>
    </lineage>
</organism>
<proteinExistence type="predicted"/>
<reference evidence="1" key="1">
    <citation type="submission" date="2019-04" db="EMBL/GenBank/DDBJ databases">
        <title>Whole genome sequencing of oral phylogroup 2 treponemes.</title>
        <authorList>
            <person name="Chan Y."/>
            <person name="Zeng H.H."/>
            <person name="Yu X.L."/>
            <person name="Leung W.K."/>
            <person name="Watt R.M."/>
        </authorList>
    </citation>
    <scope>NUCLEOTIDE SEQUENCE</scope>
    <source>
        <strain evidence="1">OMZ 835</strain>
    </source>
</reference>
<accession>A0AAE9MRN7</accession>
<name>A0AAE9MRN7_9SPIR</name>
<protein>
    <submittedName>
        <fullName evidence="1">Uncharacterized protein</fullName>
    </submittedName>
</protein>
<gene>
    <name evidence="1" type="ORF">E4N74_03930</name>
</gene>
<dbReference type="EMBL" id="CP038804">
    <property type="protein sequence ID" value="UTY33254.1"/>
    <property type="molecule type" value="Genomic_DNA"/>
</dbReference>
<evidence type="ECO:0000313" key="1">
    <source>
        <dbReference type="EMBL" id="UTY33254.1"/>
    </source>
</evidence>
<sequence>MKKEKLLTAIRLQHRAEIRVYFTIFFLFFKIYDTL</sequence>
<evidence type="ECO:0000313" key="2">
    <source>
        <dbReference type="Proteomes" id="UP001058682"/>
    </source>
</evidence>
<dbReference type="Proteomes" id="UP001058682">
    <property type="component" value="Chromosome"/>
</dbReference>
<dbReference type="AlphaFoldDB" id="A0AAE9MRN7"/>